<proteinExistence type="predicted"/>
<accession>A0A917W6N9</accession>
<gene>
    <name evidence="1" type="ORF">GCM10011575_31160</name>
</gene>
<comment type="caution">
    <text evidence="1">The sequence shown here is derived from an EMBL/GenBank/DDBJ whole genome shotgun (WGS) entry which is preliminary data.</text>
</comment>
<sequence>MLQQVALSTEPNRTTALGTALLWTAAILSDPEHQTESRQRLNDLTVDADRWDYTEVAQRLRSCTFTPVMDASSAQPDPPIAFYPYLVRLPQRPTPIIHPDGIITFPPSYWLRLERDQTGLWSIAGLTREARTTPIADYLPAFDPTTCQLDEPDDPAVD</sequence>
<protein>
    <submittedName>
        <fullName evidence="1">Uncharacterized protein</fullName>
    </submittedName>
</protein>
<reference evidence="1" key="2">
    <citation type="submission" date="2020-09" db="EMBL/GenBank/DDBJ databases">
        <authorList>
            <person name="Sun Q."/>
            <person name="Zhou Y."/>
        </authorList>
    </citation>
    <scope>NUCLEOTIDE SEQUENCE</scope>
    <source>
        <strain evidence="1">CGMCC 4.7306</strain>
    </source>
</reference>
<dbReference type="EMBL" id="BMMZ01000008">
    <property type="protein sequence ID" value="GGL70470.1"/>
    <property type="molecule type" value="Genomic_DNA"/>
</dbReference>
<reference evidence="1" key="1">
    <citation type="journal article" date="2014" name="Int. J. Syst. Evol. Microbiol.">
        <title>Complete genome sequence of Corynebacterium casei LMG S-19264T (=DSM 44701T), isolated from a smear-ripened cheese.</title>
        <authorList>
            <consortium name="US DOE Joint Genome Institute (JGI-PGF)"/>
            <person name="Walter F."/>
            <person name="Albersmeier A."/>
            <person name="Kalinowski J."/>
            <person name="Ruckert C."/>
        </authorList>
    </citation>
    <scope>NUCLEOTIDE SEQUENCE</scope>
    <source>
        <strain evidence="1">CGMCC 4.7306</strain>
    </source>
</reference>
<evidence type="ECO:0000313" key="1">
    <source>
        <dbReference type="EMBL" id="GGL70470.1"/>
    </source>
</evidence>
<keyword evidence="2" id="KW-1185">Reference proteome</keyword>
<dbReference type="Proteomes" id="UP000613840">
    <property type="component" value="Unassembled WGS sequence"/>
</dbReference>
<organism evidence="1 2">
    <name type="scientific">Microlunatus endophyticus</name>
    <dbReference type="NCBI Taxonomy" id="1716077"/>
    <lineage>
        <taxon>Bacteria</taxon>
        <taxon>Bacillati</taxon>
        <taxon>Actinomycetota</taxon>
        <taxon>Actinomycetes</taxon>
        <taxon>Propionibacteriales</taxon>
        <taxon>Propionibacteriaceae</taxon>
        <taxon>Microlunatus</taxon>
    </lineage>
</organism>
<evidence type="ECO:0000313" key="2">
    <source>
        <dbReference type="Proteomes" id="UP000613840"/>
    </source>
</evidence>
<dbReference type="AlphaFoldDB" id="A0A917W6N9"/>
<name>A0A917W6N9_9ACTN</name>